<gene>
    <name evidence="2" type="ORF">KC19_2G293000</name>
</gene>
<evidence type="ECO:0000313" key="3">
    <source>
        <dbReference type="Proteomes" id="UP000822688"/>
    </source>
</evidence>
<feature type="transmembrane region" description="Helical" evidence="1">
    <location>
        <begin position="111"/>
        <end position="128"/>
    </location>
</feature>
<keyword evidence="1" id="KW-0812">Transmembrane</keyword>
<keyword evidence="1" id="KW-1133">Transmembrane helix</keyword>
<reference evidence="2" key="1">
    <citation type="submission" date="2020-06" db="EMBL/GenBank/DDBJ databases">
        <title>WGS assembly of Ceratodon purpureus strain R40.</title>
        <authorList>
            <person name="Carey S.B."/>
            <person name="Jenkins J."/>
            <person name="Shu S."/>
            <person name="Lovell J.T."/>
            <person name="Sreedasyam A."/>
            <person name="Maumus F."/>
            <person name="Tiley G.P."/>
            <person name="Fernandez-Pozo N."/>
            <person name="Barry K."/>
            <person name="Chen C."/>
            <person name="Wang M."/>
            <person name="Lipzen A."/>
            <person name="Daum C."/>
            <person name="Saski C.A."/>
            <person name="Payton A.C."/>
            <person name="Mcbreen J.C."/>
            <person name="Conrad R.E."/>
            <person name="Kollar L.M."/>
            <person name="Olsson S."/>
            <person name="Huttunen S."/>
            <person name="Landis J.B."/>
            <person name="Wickett N.J."/>
            <person name="Johnson M.G."/>
            <person name="Rensing S.A."/>
            <person name="Grimwood J."/>
            <person name="Schmutz J."/>
            <person name="Mcdaniel S.F."/>
        </authorList>
    </citation>
    <scope>NUCLEOTIDE SEQUENCE</scope>
    <source>
        <strain evidence="2">R40</strain>
    </source>
</reference>
<dbReference type="EMBL" id="CM026422">
    <property type="protein sequence ID" value="KAG0589128.1"/>
    <property type="molecule type" value="Genomic_DNA"/>
</dbReference>
<organism evidence="2 3">
    <name type="scientific">Ceratodon purpureus</name>
    <name type="common">Fire moss</name>
    <name type="synonym">Dicranum purpureum</name>
    <dbReference type="NCBI Taxonomy" id="3225"/>
    <lineage>
        <taxon>Eukaryota</taxon>
        <taxon>Viridiplantae</taxon>
        <taxon>Streptophyta</taxon>
        <taxon>Embryophyta</taxon>
        <taxon>Bryophyta</taxon>
        <taxon>Bryophytina</taxon>
        <taxon>Bryopsida</taxon>
        <taxon>Dicranidae</taxon>
        <taxon>Pseudoditrichales</taxon>
        <taxon>Ditrichaceae</taxon>
        <taxon>Ceratodon</taxon>
    </lineage>
</organism>
<dbReference type="Proteomes" id="UP000822688">
    <property type="component" value="Chromosome 2"/>
</dbReference>
<name>A0A8T0J0T1_CERPU</name>
<keyword evidence="1" id="KW-0472">Membrane</keyword>
<evidence type="ECO:0000313" key="2">
    <source>
        <dbReference type="EMBL" id="KAG0589127.1"/>
    </source>
</evidence>
<evidence type="ECO:0000256" key="1">
    <source>
        <dbReference type="SAM" id="Phobius"/>
    </source>
</evidence>
<dbReference type="EMBL" id="CM026422">
    <property type="protein sequence ID" value="KAG0589127.1"/>
    <property type="molecule type" value="Genomic_DNA"/>
</dbReference>
<comment type="caution">
    <text evidence="2">The sequence shown here is derived from an EMBL/GenBank/DDBJ whole genome shotgun (WGS) entry which is preliminary data.</text>
</comment>
<feature type="transmembrane region" description="Helical" evidence="1">
    <location>
        <begin position="7"/>
        <end position="29"/>
    </location>
</feature>
<protein>
    <submittedName>
        <fullName evidence="2">Uncharacterized protein</fullName>
    </submittedName>
</protein>
<keyword evidence="3" id="KW-1185">Reference proteome</keyword>
<feature type="transmembrane region" description="Helical" evidence="1">
    <location>
        <begin position="41"/>
        <end position="63"/>
    </location>
</feature>
<dbReference type="AlphaFoldDB" id="A0A8T0J0T1"/>
<proteinExistence type="predicted"/>
<accession>A0A8T0J0T1</accession>
<feature type="transmembrane region" description="Helical" evidence="1">
    <location>
        <begin position="83"/>
        <end position="99"/>
    </location>
</feature>
<sequence>MPSIGTITYWCYITAVLFQAGVSLSFIFSPPMLVSFAADSYAHFFIRVTGICLLSLTQIFWGFRHISFQDSSLGSYSYGCARLFAKFHTMMAMLLFWAIYNSGMTIPNGQYLLGLHLSWATIMTYALVQHHRIVHGYIIDTTSAPAAAKSFKQLVQGDDGEEARSVLQMIKGEDSSSKSVLQMLQDEIKTD</sequence>